<dbReference type="GO" id="GO:0009254">
    <property type="term" value="P:peptidoglycan turnover"/>
    <property type="evidence" value="ECO:0007669"/>
    <property type="project" value="TreeGrafter"/>
</dbReference>
<comment type="caution">
    <text evidence="6">The sequence shown here is derived from an EMBL/GenBank/DDBJ whole genome shotgun (WGS) entry which is preliminary data.</text>
</comment>
<dbReference type="InterPro" id="IPR002502">
    <property type="entry name" value="Amidase_domain"/>
</dbReference>
<dbReference type="CDD" id="cd06583">
    <property type="entry name" value="PGRP"/>
    <property type="match status" value="1"/>
</dbReference>
<reference evidence="6" key="1">
    <citation type="journal article" date="2014" name="Int. J. Syst. Evol. Microbiol.">
        <title>Complete genome sequence of Corynebacterium casei LMG S-19264T (=DSM 44701T), isolated from a smear-ripened cheese.</title>
        <authorList>
            <consortium name="US DOE Joint Genome Institute (JGI-PGF)"/>
            <person name="Walter F."/>
            <person name="Albersmeier A."/>
            <person name="Kalinowski J."/>
            <person name="Ruckert C."/>
        </authorList>
    </citation>
    <scope>NUCLEOTIDE SEQUENCE</scope>
    <source>
        <strain evidence="6">CGMCC 1.12785</strain>
    </source>
</reference>
<protein>
    <recommendedName>
        <fullName evidence="2">N-acetylmuramoyl-L-alanine amidase</fullName>
        <ecNumber evidence="2">3.5.1.28</ecNumber>
    </recommendedName>
</protein>
<reference evidence="6" key="2">
    <citation type="submission" date="2020-09" db="EMBL/GenBank/DDBJ databases">
        <authorList>
            <person name="Sun Q."/>
            <person name="Zhou Y."/>
        </authorList>
    </citation>
    <scope>NUCLEOTIDE SEQUENCE</scope>
    <source>
        <strain evidence="6">CGMCC 1.12785</strain>
    </source>
</reference>
<dbReference type="EC" id="3.5.1.28" evidence="2"/>
<dbReference type="SMART" id="SM00644">
    <property type="entry name" value="Ami_2"/>
    <property type="match status" value="1"/>
</dbReference>
<evidence type="ECO:0000256" key="1">
    <source>
        <dbReference type="ARBA" id="ARBA00001561"/>
    </source>
</evidence>
<comment type="catalytic activity">
    <reaction evidence="1">
        <text>Hydrolyzes the link between N-acetylmuramoyl residues and L-amino acid residues in certain cell-wall glycopeptides.</text>
        <dbReference type="EC" id="3.5.1.28"/>
    </reaction>
</comment>
<dbReference type="RefSeq" id="WP_188549999.1">
    <property type="nucleotide sequence ID" value="NZ_BMFY01000004.1"/>
</dbReference>
<keyword evidence="7" id="KW-1185">Reference proteome</keyword>
<proteinExistence type="predicted"/>
<dbReference type="EMBL" id="BMFY01000004">
    <property type="protein sequence ID" value="GGA10587.1"/>
    <property type="molecule type" value="Genomic_DNA"/>
</dbReference>
<accession>A0A8J2TX78</accession>
<dbReference type="InterPro" id="IPR051206">
    <property type="entry name" value="NAMLAA_amidase_2"/>
</dbReference>
<keyword evidence="4" id="KW-0961">Cell wall biogenesis/degradation</keyword>
<evidence type="ECO:0000256" key="4">
    <source>
        <dbReference type="ARBA" id="ARBA00023316"/>
    </source>
</evidence>
<dbReference type="Proteomes" id="UP000616114">
    <property type="component" value="Unassembled WGS sequence"/>
</dbReference>
<evidence type="ECO:0000313" key="7">
    <source>
        <dbReference type="Proteomes" id="UP000616114"/>
    </source>
</evidence>
<dbReference type="Gene3D" id="3.40.80.10">
    <property type="entry name" value="Peptidoglycan recognition protein-like"/>
    <property type="match status" value="1"/>
</dbReference>
<feature type="domain" description="N-acetylmuramoyl-L-alanine amidase" evidence="5">
    <location>
        <begin position="23"/>
        <end position="160"/>
    </location>
</feature>
<evidence type="ECO:0000313" key="6">
    <source>
        <dbReference type="EMBL" id="GGA10587.1"/>
    </source>
</evidence>
<dbReference type="PANTHER" id="PTHR30417:SF1">
    <property type="entry name" value="N-ACETYLMURAMOYL-L-ALANINE AMIDASE AMID"/>
    <property type="match status" value="1"/>
</dbReference>
<sequence>MPYLTDLVTIARRTGYPVREVQGWRTRGRSAMSATSSLMVHHTASAAGRNAPSLNVVTHGRVGLPGPLCHYLLARDGTIYVVAAGRANHAGTVSATRYTNPRSIGIEAENNGVGEPWTAQQMDAYAKLCRAIADHYRIPIGDVVGHKEAARPLGRKIDPTFSMPAFRDRVRTISLTTPNPSTPAKPKGLFGMTVIATGRNTTERTINPGEEARIAVGEYFSMCTLTRGSTVRPTVNLGIVGAHEEDRLMVRAVIVDYLPNGTPQDRIVGNFYPADVKGTTDGSWTDHVYVGQPYHVTQTPRSGGSLRLQLLARNRGQNPITIRTTDYTVESD</sequence>
<keyword evidence="3" id="KW-0378">Hydrolase</keyword>
<dbReference type="SUPFAM" id="SSF55846">
    <property type="entry name" value="N-acetylmuramoyl-L-alanine amidase-like"/>
    <property type="match status" value="1"/>
</dbReference>
<dbReference type="GO" id="GO:0009253">
    <property type="term" value="P:peptidoglycan catabolic process"/>
    <property type="evidence" value="ECO:0007669"/>
    <property type="project" value="InterPro"/>
</dbReference>
<dbReference type="GO" id="GO:0008745">
    <property type="term" value="F:N-acetylmuramoyl-L-alanine amidase activity"/>
    <property type="evidence" value="ECO:0007669"/>
    <property type="project" value="UniProtKB-EC"/>
</dbReference>
<evidence type="ECO:0000256" key="2">
    <source>
        <dbReference type="ARBA" id="ARBA00011901"/>
    </source>
</evidence>
<dbReference type="PANTHER" id="PTHR30417">
    <property type="entry name" value="N-ACETYLMURAMOYL-L-ALANINE AMIDASE AMID"/>
    <property type="match status" value="1"/>
</dbReference>
<dbReference type="AlphaFoldDB" id="A0A8J2TX78"/>
<dbReference type="InterPro" id="IPR036505">
    <property type="entry name" value="Amidase/PGRP_sf"/>
</dbReference>
<name>A0A8J2TX78_9MICO</name>
<gene>
    <name evidence="6" type="ORF">GCM10011333_11730</name>
</gene>
<evidence type="ECO:0000256" key="3">
    <source>
        <dbReference type="ARBA" id="ARBA00022801"/>
    </source>
</evidence>
<evidence type="ECO:0000259" key="5">
    <source>
        <dbReference type="SMART" id="SM00644"/>
    </source>
</evidence>
<dbReference type="GO" id="GO:0071555">
    <property type="term" value="P:cell wall organization"/>
    <property type="evidence" value="ECO:0007669"/>
    <property type="project" value="UniProtKB-KW"/>
</dbReference>
<organism evidence="6 7">
    <name type="scientific">Sediminivirga luteola</name>
    <dbReference type="NCBI Taxonomy" id="1774748"/>
    <lineage>
        <taxon>Bacteria</taxon>
        <taxon>Bacillati</taxon>
        <taxon>Actinomycetota</taxon>
        <taxon>Actinomycetes</taxon>
        <taxon>Micrococcales</taxon>
        <taxon>Brevibacteriaceae</taxon>
        <taxon>Sediminivirga</taxon>
    </lineage>
</organism>
<dbReference type="Pfam" id="PF01510">
    <property type="entry name" value="Amidase_2"/>
    <property type="match status" value="1"/>
</dbReference>